<name>A0A0M3JHW4_ANISI</name>
<feature type="compositionally biased region" description="Basic and acidic residues" evidence="1">
    <location>
        <begin position="63"/>
        <end position="83"/>
    </location>
</feature>
<reference evidence="4" key="1">
    <citation type="submission" date="2017-02" db="UniProtKB">
        <authorList>
            <consortium name="WormBaseParasite"/>
        </authorList>
    </citation>
    <scope>IDENTIFICATION</scope>
</reference>
<feature type="region of interest" description="Disordered" evidence="1">
    <location>
        <begin position="1"/>
        <end position="83"/>
    </location>
</feature>
<dbReference type="EMBL" id="UYRR01016169">
    <property type="protein sequence ID" value="VDK28285.1"/>
    <property type="molecule type" value="Genomic_DNA"/>
</dbReference>
<keyword evidence="3" id="KW-1185">Reference proteome</keyword>
<evidence type="ECO:0000313" key="3">
    <source>
        <dbReference type="Proteomes" id="UP000267096"/>
    </source>
</evidence>
<organism evidence="4">
    <name type="scientific">Anisakis simplex</name>
    <name type="common">Herring worm</name>
    <dbReference type="NCBI Taxonomy" id="6269"/>
    <lineage>
        <taxon>Eukaryota</taxon>
        <taxon>Metazoa</taxon>
        <taxon>Ecdysozoa</taxon>
        <taxon>Nematoda</taxon>
        <taxon>Chromadorea</taxon>
        <taxon>Rhabditida</taxon>
        <taxon>Spirurina</taxon>
        <taxon>Ascaridomorpha</taxon>
        <taxon>Ascaridoidea</taxon>
        <taxon>Anisakidae</taxon>
        <taxon>Anisakis</taxon>
        <taxon>Anisakis simplex complex</taxon>
    </lineage>
</organism>
<protein>
    <submittedName>
        <fullName evidence="4">Prothymosin alpha</fullName>
    </submittedName>
</protein>
<gene>
    <name evidence="2" type="ORF">ASIM_LOCUS7000</name>
</gene>
<dbReference type="WBParaSite" id="ASIM_0000722901-mRNA-1">
    <property type="protein sequence ID" value="ASIM_0000722901-mRNA-1"/>
    <property type="gene ID" value="ASIM_0000722901"/>
</dbReference>
<evidence type="ECO:0000313" key="2">
    <source>
        <dbReference type="EMBL" id="VDK28285.1"/>
    </source>
</evidence>
<feature type="compositionally biased region" description="Basic and acidic residues" evidence="1">
    <location>
        <begin position="13"/>
        <end position="28"/>
    </location>
</feature>
<evidence type="ECO:0000313" key="4">
    <source>
        <dbReference type="WBParaSite" id="ASIM_0000722901-mRNA-1"/>
    </source>
</evidence>
<sequence>MCMRFFTDEEQAAEDKQRQNKGANKDVEMDVGEANSSGVEDDDDGTSKEEANDSPKSQSMSGDDSKEEGTDSNDSGEKSELCD</sequence>
<reference evidence="2 3" key="2">
    <citation type="submission" date="2018-11" db="EMBL/GenBank/DDBJ databases">
        <authorList>
            <consortium name="Pathogen Informatics"/>
        </authorList>
    </citation>
    <scope>NUCLEOTIDE SEQUENCE [LARGE SCALE GENOMIC DNA]</scope>
</reference>
<evidence type="ECO:0000256" key="1">
    <source>
        <dbReference type="SAM" id="MobiDB-lite"/>
    </source>
</evidence>
<dbReference type="AlphaFoldDB" id="A0A0M3JHW4"/>
<accession>A0A0M3JHW4</accession>
<proteinExistence type="predicted"/>
<dbReference type="Proteomes" id="UP000267096">
    <property type="component" value="Unassembled WGS sequence"/>
</dbReference>